<dbReference type="EMBL" id="JANIEN010000001">
    <property type="protein sequence ID" value="MDT3451621.1"/>
    <property type="molecule type" value="Genomic_DNA"/>
</dbReference>
<dbReference type="Proteomes" id="UP001182304">
    <property type="component" value="Unassembled WGS sequence"/>
</dbReference>
<accession>A0AAW8V5H1</accession>
<evidence type="ECO:0000313" key="1">
    <source>
        <dbReference type="EMBL" id="MDT3451621.1"/>
    </source>
</evidence>
<evidence type="ECO:0000313" key="2">
    <source>
        <dbReference type="Proteomes" id="UP001182304"/>
    </source>
</evidence>
<reference evidence="1" key="1">
    <citation type="submission" date="2022-07" db="EMBL/GenBank/DDBJ databases">
        <title>Sequence of Pasteurella multocoda 17BRD-035.</title>
        <authorList>
            <person name="Roy Chowdhury P."/>
            <person name="Alhamami T."/>
            <person name="Trott D.J."/>
            <person name="Djordvevic S.P."/>
        </authorList>
    </citation>
    <scope>NUCLEOTIDE SEQUENCE</scope>
    <source>
        <strain evidence="1">17BRD-035</strain>
    </source>
</reference>
<comment type="caution">
    <text evidence="1">The sequence shown here is derived from an EMBL/GenBank/DDBJ whole genome shotgun (WGS) entry which is preliminary data.</text>
</comment>
<name>A0AAW8V5H1_PASMD</name>
<sequence>MIYINQLMENEINKEKNNIKRSVISSDLLDLLDFVNVDGCLFFKFQKIDNNISTVDLNDVSRQFLDLSGYELSINRFHIDDYVSNNILCQSILFLGEFKRKWVKIYPDIKCVVIITFQNDDVGRFSTFTFHKVRDGESVFELYEINNIAQAILVEFIN</sequence>
<dbReference type="AlphaFoldDB" id="A0AAW8V5H1"/>
<dbReference type="RefSeq" id="WP_156732188.1">
    <property type="nucleotide sequence ID" value="NZ_CP033598.1"/>
</dbReference>
<organism evidence="1 2">
    <name type="scientific">Pasteurella multocida</name>
    <dbReference type="NCBI Taxonomy" id="747"/>
    <lineage>
        <taxon>Bacteria</taxon>
        <taxon>Pseudomonadati</taxon>
        <taxon>Pseudomonadota</taxon>
        <taxon>Gammaproteobacteria</taxon>
        <taxon>Pasteurellales</taxon>
        <taxon>Pasteurellaceae</taxon>
        <taxon>Pasteurella</taxon>
    </lineage>
</organism>
<protein>
    <submittedName>
        <fullName evidence="1">Uncharacterized protein</fullName>
    </submittedName>
</protein>
<proteinExistence type="predicted"/>
<gene>
    <name evidence="1" type="ORF">NQF69_02410</name>
</gene>